<gene>
    <name evidence="1" type="ORF">NDU88_002742</name>
</gene>
<reference evidence="1" key="1">
    <citation type="journal article" date="2022" name="bioRxiv">
        <title>Sequencing and chromosome-scale assembly of the giantPleurodeles waltlgenome.</title>
        <authorList>
            <person name="Brown T."/>
            <person name="Elewa A."/>
            <person name="Iarovenko S."/>
            <person name="Subramanian E."/>
            <person name="Araus A.J."/>
            <person name="Petzold A."/>
            <person name="Susuki M."/>
            <person name="Suzuki K.-i.T."/>
            <person name="Hayashi T."/>
            <person name="Toyoda A."/>
            <person name="Oliveira C."/>
            <person name="Osipova E."/>
            <person name="Leigh N.D."/>
            <person name="Simon A."/>
            <person name="Yun M.H."/>
        </authorList>
    </citation>
    <scope>NUCLEOTIDE SEQUENCE</scope>
    <source>
        <strain evidence="1">20211129_DDA</strain>
        <tissue evidence="1">Liver</tissue>
    </source>
</reference>
<dbReference type="Proteomes" id="UP001066276">
    <property type="component" value="Chromosome 3_1"/>
</dbReference>
<organism evidence="1 2">
    <name type="scientific">Pleurodeles waltl</name>
    <name type="common">Iberian ribbed newt</name>
    <dbReference type="NCBI Taxonomy" id="8319"/>
    <lineage>
        <taxon>Eukaryota</taxon>
        <taxon>Metazoa</taxon>
        <taxon>Chordata</taxon>
        <taxon>Craniata</taxon>
        <taxon>Vertebrata</taxon>
        <taxon>Euteleostomi</taxon>
        <taxon>Amphibia</taxon>
        <taxon>Batrachia</taxon>
        <taxon>Caudata</taxon>
        <taxon>Salamandroidea</taxon>
        <taxon>Salamandridae</taxon>
        <taxon>Pleurodelinae</taxon>
        <taxon>Pleurodeles</taxon>
    </lineage>
</organism>
<sequence length="79" mass="8502">MDPLVRGMLLNTPRPVSVLGSARDRDVSGFRGLSDPARESAGTAQISAAEERIPNLLGRFLSVPGRRSMPDDKGAIRLE</sequence>
<name>A0AAV7UBF3_PLEWA</name>
<keyword evidence="2" id="KW-1185">Reference proteome</keyword>
<evidence type="ECO:0000313" key="1">
    <source>
        <dbReference type="EMBL" id="KAJ1185956.1"/>
    </source>
</evidence>
<protein>
    <submittedName>
        <fullName evidence="1">Uncharacterized protein</fullName>
    </submittedName>
</protein>
<dbReference type="AlphaFoldDB" id="A0AAV7UBF3"/>
<evidence type="ECO:0000313" key="2">
    <source>
        <dbReference type="Proteomes" id="UP001066276"/>
    </source>
</evidence>
<dbReference type="EMBL" id="JANPWB010000005">
    <property type="protein sequence ID" value="KAJ1185956.1"/>
    <property type="molecule type" value="Genomic_DNA"/>
</dbReference>
<proteinExistence type="predicted"/>
<accession>A0AAV7UBF3</accession>
<comment type="caution">
    <text evidence="1">The sequence shown here is derived from an EMBL/GenBank/DDBJ whole genome shotgun (WGS) entry which is preliminary data.</text>
</comment>